<dbReference type="InterPro" id="IPR012337">
    <property type="entry name" value="RNaseH-like_sf"/>
</dbReference>
<feature type="domain" description="RNase H type-1" evidence="1">
    <location>
        <begin position="114"/>
        <end position="248"/>
    </location>
</feature>
<dbReference type="CDD" id="cd09279">
    <property type="entry name" value="RNase_HI_like"/>
    <property type="match status" value="1"/>
</dbReference>
<accession>A0A1S4DQE1</accession>
<dbReference type="GO" id="GO:0015074">
    <property type="term" value="P:DNA integration"/>
    <property type="evidence" value="ECO:0007669"/>
    <property type="project" value="InterPro"/>
</dbReference>
<dbReference type="Pfam" id="PF13456">
    <property type="entry name" value="RVT_3"/>
    <property type="match status" value="1"/>
</dbReference>
<dbReference type="InterPro" id="IPR001584">
    <property type="entry name" value="Integrase_cat-core"/>
</dbReference>
<dbReference type="PANTHER" id="PTHR48475:SF2">
    <property type="entry name" value="RIBONUCLEASE H"/>
    <property type="match status" value="1"/>
</dbReference>
<dbReference type="InterPro" id="IPR036397">
    <property type="entry name" value="RNaseH_sf"/>
</dbReference>
<dbReference type="Pfam" id="PF17921">
    <property type="entry name" value="Integrase_H2C2"/>
    <property type="match status" value="1"/>
</dbReference>
<dbReference type="SUPFAM" id="SSF56672">
    <property type="entry name" value="DNA/RNA polymerases"/>
    <property type="match status" value="1"/>
</dbReference>
<dbReference type="KEGG" id="nta:107832060"/>
<dbReference type="AlphaFoldDB" id="A0A1S4DQE1"/>
<protein>
    <submittedName>
        <fullName evidence="3">Endogenous retrovirus group K member 8 Pol protein-like</fullName>
    </submittedName>
</protein>
<dbReference type="InterPro" id="IPR043128">
    <property type="entry name" value="Rev_trsase/Diguanyl_cyclase"/>
</dbReference>
<evidence type="ECO:0000259" key="1">
    <source>
        <dbReference type="PROSITE" id="PS50879"/>
    </source>
</evidence>
<dbReference type="InterPro" id="IPR041588">
    <property type="entry name" value="Integrase_H2C2"/>
</dbReference>
<dbReference type="OrthoDB" id="1934793at2759"/>
<reference evidence="3" key="1">
    <citation type="submission" date="2025-08" db="UniProtKB">
        <authorList>
            <consortium name="RefSeq"/>
        </authorList>
    </citation>
    <scope>IDENTIFICATION</scope>
</reference>
<dbReference type="OMA" id="AMVISEY"/>
<dbReference type="Pfam" id="PF00665">
    <property type="entry name" value="rve"/>
    <property type="match status" value="1"/>
</dbReference>
<gene>
    <name evidence="3" type="primary">LOC107832060</name>
</gene>
<dbReference type="PROSITE" id="PS50879">
    <property type="entry name" value="RNASE_H_1"/>
    <property type="match status" value="1"/>
</dbReference>
<evidence type="ECO:0000259" key="2">
    <source>
        <dbReference type="PROSITE" id="PS50994"/>
    </source>
</evidence>
<dbReference type="Gene3D" id="1.10.340.70">
    <property type="match status" value="1"/>
</dbReference>
<dbReference type="RefSeq" id="XP_016515349.1">
    <property type="nucleotide sequence ID" value="XM_016659863.1"/>
</dbReference>
<dbReference type="Gene3D" id="3.30.420.10">
    <property type="entry name" value="Ribonuclease H-like superfamily/Ribonuclease H"/>
    <property type="match status" value="2"/>
</dbReference>
<dbReference type="PROSITE" id="PS50994">
    <property type="entry name" value="INTEGRASE"/>
    <property type="match status" value="1"/>
</dbReference>
<proteinExistence type="predicted"/>
<sequence length="451" mass="51779">MCFWRGFSAEKQNQFEWTDECQQALKDLKSYLSNPPLLAKPKDGEKLLIYLVVSEVAELSSRLAKWAMVISEYDNIYQPRTAIKSRVLADFVADFSTNLVPEAEKEPQVFTGANLGIWTLFTDGSPNVKGAGLGIVLIPFSGEVIRHATKCYPITNNEAEYETVIAGLELARELGIEQIVIKSDSQFVVNQMQGTYVARETRMQKYLEKYGILLEDKKKSQLLRLKAAWYCLIRENLYRKMFGGPLAQCLGPSQMEYAMKEVHKEHCGNHAGGRSLVKTLIRAEYYWPKMEEEVENFVSGYDKCQWYANNMHLPAELLHSVISPWPFMKWGMNIIGSLARAKGKVRFLLVLTDYFPKWVEACVFKQVREKEVVNFIWQKLICRFGVPNEIVCDNGPQFIGEKVIKLFQSWQIKRITYAPYHPTANGQAESTNKVIINNLKKRLEESKGKWP</sequence>
<dbReference type="PANTHER" id="PTHR48475">
    <property type="entry name" value="RIBONUCLEASE H"/>
    <property type="match status" value="1"/>
</dbReference>
<dbReference type="PaxDb" id="4097-A0A1S4DQE1"/>
<dbReference type="SUPFAM" id="SSF53098">
    <property type="entry name" value="Ribonuclease H-like"/>
    <property type="match status" value="2"/>
</dbReference>
<dbReference type="InterPro" id="IPR043502">
    <property type="entry name" value="DNA/RNA_pol_sf"/>
</dbReference>
<dbReference type="GO" id="GO:0004523">
    <property type="term" value="F:RNA-DNA hybrid ribonuclease activity"/>
    <property type="evidence" value="ECO:0007669"/>
    <property type="project" value="InterPro"/>
</dbReference>
<dbReference type="Gene3D" id="3.30.70.270">
    <property type="match status" value="1"/>
</dbReference>
<dbReference type="GO" id="GO:0003676">
    <property type="term" value="F:nucleic acid binding"/>
    <property type="evidence" value="ECO:0007669"/>
    <property type="project" value="InterPro"/>
</dbReference>
<feature type="domain" description="Integrase catalytic" evidence="2">
    <location>
        <begin position="322"/>
        <end position="451"/>
    </location>
</feature>
<organism evidence="3">
    <name type="scientific">Nicotiana tabacum</name>
    <name type="common">Common tobacco</name>
    <dbReference type="NCBI Taxonomy" id="4097"/>
    <lineage>
        <taxon>Eukaryota</taxon>
        <taxon>Viridiplantae</taxon>
        <taxon>Streptophyta</taxon>
        <taxon>Embryophyta</taxon>
        <taxon>Tracheophyta</taxon>
        <taxon>Spermatophyta</taxon>
        <taxon>Magnoliopsida</taxon>
        <taxon>eudicotyledons</taxon>
        <taxon>Gunneridae</taxon>
        <taxon>Pentapetalae</taxon>
        <taxon>asterids</taxon>
        <taxon>lamiids</taxon>
        <taxon>Solanales</taxon>
        <taxon>Solanaceae</taxon>
        <taxon>Nicotianoideae</taxon>
        <taxon>Nicotianeae</taxon>
        <taxon>Nicotiana</taxon>
    </lineage>
</organism>
<evidence type="ECO:0000313" key="3">
    <source>
        <dbReference type="RefSeq" id="XP_016515349.1"/>
    </source>
</evidence>
<name>A0A1S4DQE1_TOBAC</name>
<dbReference type="InterPro" id="IPR002156">
    <property type="entry name" value="RNaseH_domain"/>
</dbReference>